<gene>
    <name evidence="1" type="ORF">DERYTH_LOCUS19190</name>
</gene>
<organism evidence="1 2">
    <name type="scientific">Dentiscutata erythropus</name>
    <dbReference type="NCBI Taxonomy" id="1348616"/>
    <lineage>
        <taxon>Eukaryota</taxon>
        <taxon>Fungi</taxon>
        <taxon>Fungi incertae sedis</taxon>
        <taxon>Mucoromycota</taxon>
        <taxon>Glomeromycotina</taxon>
        <taxon>Glomeromycetes</taxon>
        <taxon>Diversisporales</taxon>
        <taxon>Gigasporaceae</taxon>
        <taxon>Dentiscutata</taxon>
    </lineage>
</organism>
<evidence type="ECO:0000313" key="1">
    <source>
        <dbReference type="EMBL" id="CAG8776306.1"/>
    </source>
</evidence>
<proteinExistence type="predicted"/>
<keyword evidence="2" id="KW-1185">Reference proteome</keyword>
<accession>A0A9N9JE17</accession>
<name>A0A9N9JE17_9GLOM</name>
<dbReference type="EMBL" id="CAJVPY010020615">
    <property type="protein sequence ID" value="CAG8776306.1"/>
    <property type="molecule type" value="Genomic_DNA"/>
</dbReference>
<reference evidence="1" key="1">
    <citation type="submission" date="2021-06" db="EMBL/GenBank/DDBJ databases">
        <authorList>
            <person name="Kallberg Y."/>
            <person name="Tangrot J."/>
            <person name="Rosling A."/>
        </authorList>
    </citation>
    <scope>NUCLEOTIDE SEQUENCE</scope>
    <source>
        <strain evidence="1">MA453B</strain>
    </source>
</reference>
<dbReference type="Proteomes" id="UP000789405">
    <property type="component" value="Unassembled WGS sequence"/>
</dbReference>
<sequence length="44" mass="5036">LRTFQGYNPFPANQQSPSDSLFYINDIPSIEAQQIVINIVLHMD</sequence>
<feature type="non-terminal residue" evidence="1">
    <location>
        <position position="1"/>
    </location>
</feature>
<comment type="caution">
    <text evidence="1">The sequence shown here is derived from an EMBL/GenBank/DDBJ whole genome shotgun (WGS) entry which is preliminary data.</text>
</comment>
<protein>
    <submittedName>
        <fullName evidence="1">20515_t:CDS:1</fullName>
    </submittedName>
</protein>
<evidence type="ECO:0000313" key="2">
    <source>
        <dbReference type="Proteomes" id="UP000789405"/>
    </source>
</evidence>
<dbReference type="AlphaFoldDB" id="A0A9N9JE17"/>